<keyword evidence="2" id="KW-0479">Metal-binding</keyword>
<dbReference type="Gene3D" id="3.30.2010.10">
    <property type="entry name" value="Metalloproteases ('zincins'), catalytic domain"/>
    <property type="match status" value="1"/>
</dbReference>
<evidence type="ECO:0000256" key="3">
    <source>
        <dbReference type="ARBA" id="ARBA00022801"/>
    </source>
</evidence>
<evidence type="ECO:0000256" key="1">
    <source>
        <dbReference type="ARBA" id="ARBA00022670"/>
    </source>
</evidence>
<evidence type="ECO:0000313" key="9">
    <source>
        <dbReference type="EMBL" id="NPE13060.1"/>
    </source>
</evidence>
<dbReference type="RefSeq" id="WP_172178451.1">
    <property type="nucleotide sequence ID" value="NZ_CASGKG010000058.1"/>
</dbReference>
<gene>
    <name evidence="9" type="ORF">HPS55_01720</name>
</gene>
<keyword evidence="10" id="KW-1185">Reference proteome</keyword>
<name>A0ABX2AR09_9BACT</name>
<dbReference type="PANTHER" id="PTHR22726">
    <property type="entry name" value="METALLOENDOPEPTIDASE OMA1"/>
    <property type="match status" value="1"/>
</dbReference>
<dbReference type="InterPro" id="IPR051156">
    <property type="entry name" value="Mito/Outer_Membr_Metalloprot"/>
</dbReference>
<evidence type="ECO:0000313" key="10">
    <source>
        <dbReference type="Proteomes" id="UP001193734"/>
    </source>
</evidence>
<keyword evidence="3 6" id="KW-0378">Hydrolase</keyword>
<dbReference type="PROSITE" id="PS51257">
    <property type="entry name" value="PROKAR_LIPOPROTEIN"/>
    <property type="match status" value="1"/>
</dbReference>
<evidence type="ECO:0000256" key="2">
    <source>
        <dbReference type="ARBA" id="ARBA00022723"/>
    </source>
</evidence>
<evidence type="ECO:0000256" key="6">
    <source>
        <dbReference type="RuleBase" id="RU003983"/>
    </source>
</evidence>
<evidence type="ECO:0000256" key="7">
    <source>
        <dbReference type="SAM" id="SignalP"/>
    </source>
</evidence>
<evidence type="ECO:0000256" key="5">
    <source>
        <dbReference type="ARBA" id="ARBA00023049"/>
    </source>
</evidence>
<proteinExistence type="inferred from homology"/>
<sequence length="293" mass="31605">MKRIRFFLLTLAVAMLASCGTMNTVPITGRKQNLLVNDEQVLSLSNQQYQEYMQKARLSADGVNTAMVRRVGQRLADAVVTYLNSNGMGGDVSQYKWEFNLVQDSNVNAFCMPGGKIVVYDGLLPVTRDEASLAIVLGHEIAHAVARHSAERLSNQVKQQYGSQILGTVLSGAGASTSLQQIGSTVFGLGSTLGSAAYSRKQESEADRLGIIFAAMAGYDPQVAIPFWQRMASATGGGSSIFSDHPSDAKRISDIQKWMPEALKYYKGGGTVPQGGVPLRQSNIPTIHISTKK</sequence>
<organism evidence="9 10">
    <name type="scientific">Xylanibacter rodentium</name>
    <dbReference type="NCBI Taxonomy" id="2736289"/>
    <lineage>
        <taxon>Bacteria</taxon>
        <taxon>Pseudomonadati</taxon>
        <taxon>Bacteroidota</taxon>
        <taxon>Bacteroidia</taxon>
        <taxon>Bacteroidales</taxon>
        <taxon>Prevotellaceae</taxon>
        <taxon>Xylanibacter</taxon>
    </lineage>
</organism>
<keyword evidence="7" id="KW-0732">Signal</keyword>
<dbReference type="GeneID" id="82156474"/>
<comment type="cofactor">
    <cofactor evidence="6">
        <name>Zn(2+)</name>
        <dbReference type="ChEBI" id="CHEBI:29105"/>
    </cofactor>
    <text evidence="6">Binds 1 zinc ion per subunit.</text>
</comment>
<feature type="signal peptide" evidence="7">
    <location>
        <begin position="1"/>
        <end position="23"/>
    </location>
</feature>
<feature type="chain" id="PRO_5047111734" evidence="7">
    <location>
        <begin position="24"/>
        <end position="293"/>
    </location>
</feature>
<dbReference type="PANTHER" id="PTHR22726:SF1">
    <property type="entry name" value="METALLOENDOPEPTIDASE OMA1, MITOCHONDRIAL"/>
    <property type="match status" value="1"/>
</dbReference>
<keyword evidence="4 6" id="KW-0862">Zinc</keyword>
<reference evidence="9 10" key="1">
    <citation type="submission" date="2020-05" db="EMBL/GenBank/DDBJ databases">
        <title>Distinct polysaccharide utilization as determinants for interspecies competition between intestinal Prevotella spp.</title>
        <authorList>
            <person name="Galvez E.J.C."/>
            <person name="Iljazovic A."/>
            <person name="Strowig T."/>
        </authorList>
    </citation>
    <scope>NUCLEOTIDE SEQUENCE [LARGE SCALE GENOMIC DNA]</scope>
    <source>
        <strain evidence="9 10">PROD</strain>
    </source>
</reference>
<keyword evidence="5 6" id="KW-0482">Metalloprotease</keyword>
<accession>A0ABX2AR09</accession>
<evidence type="ECO:0000259" key="8">
    <source>
        <dbReference type="Pfam" id="PF01435"/>
    </source>
</evidence>
<protein>
    <submittedName>
        <fullName evidence="9">M48 family metallopeptidase</fullName>
    </submittedName>
</protein>
<dbReference type="EMBL" id="JABKKE010000001">
    <property type="protein sequence ID" value="NPE13060.1"/>
    <property type="molecule type" value="Genomic_DNA"/>
</dbReference>
<dbReference type="Proteomes" id="UP001193734">
    <property type="component" value="Unassembled WGS sequence"/>
</dbReference>
<feature type="domain" description="Peptidase M48" evidence="8">
    <location>
        <begin position="91"/>
        <end position="258"/>
    </location>
</feature>
<comment type="caution">
    <text evidence="9">The sequence shown here is derived from an EMBL/GenBank/DDBJ whole genome shotgun (WGS) entry which is preliminary data.</text>
</comment>
<dbReference type="Pfam" id="PF01435">
    <property type="entry name" value="Peptidase_M48"/>
    <property type="match status" value="1"/>
</dbReference>
<evidence type="ECO:0000256" key="4">
    <source>
        <dbReference type="ARBA" id="ARBA00022833"/>
    </source>
</evidence>
<dbReference type="InterPro" id="IPR001915">
    <property type="entry name" value="Peptidase_M48"/>
</dbReference>
<dbReference type="CDD" id="cd07331">
    <property type="entry name" value="M48C_Oma1_like"/>
    <property type="match status" value="1"/>
</dbReference>
<keyword evidence="1 6" id="KW-0645">Protease</keyword>
<comment type="similarity">
    <text evidence="6">Belongs to the peptidase M48 family.</text>
</comment>